<evidence type="ECO:0000313" key="1">
    <source>
        <dbReference type="EMBL" id="UTV28868.1"/>
    </source>
</evidence>
<keyword evidence="2" id="KW-1185">Reference proteome</keyword>
<gene>
    <name evidence="1" type="ORF">NNL38_06450</name>
</gene>
<proteinExistence type="predicted"/>
<name>A0ABY5GHV5_9GAMM</name>
<protein>
    <submittedName>
        <fullName evidence="1">YdcH family protein</fullName>
    </submittedName>
</protein>
<sequence length="78" mass="9147">MLGESHALNNEFPELESKIKHLKMVDENFKALSDRYHQLDHTIRGLEGNNIPTEDTHFTQLKLERVQLKDKIYSILTN</sequence>
<dbReference type="EMBL" id="CP101508">
    <property type="protein sequence ID" value="UTV28868.1"/>
    <property type="molecule type" value="Genomic_DNA"/>
</dbReference>
<organism evidence="1 2">
    <name type="scientific">Photobacterium atrarenae</name>
    <dbReference type="NCBI Taxonomy" id="865757"/>
    <lineage>
        <taxon>Bacteria</taxon>
        <taxon>Pseudomonadati</taxon>
        <taxon>Pseudomonadota</taxon>
        <taxon>Gammaproteobacteria</taxon>
        <taxon>Vibrionales</taxon>
        <taxon>Vibrionaceae</taxon>
        <taxon>Photobacterium</taxon>
    </lineage>
</organism>
<dbReference type="InterPro" id="IPR007420">
    <property type="entry name" value="DUF465"/>
</dbReference>
<dbReference type="InterPro" id="IPR038444">
    <property type="entry name" value="DUF465_sf"/>
</dbReference>
<evidence type="ECO:0000313" key="2">
    <source>
        <dbReference type="Proteomes" id="UP001057998"/>
    </source>
</evidence>
<accession>A0ABY5GHV5</accession>
<reference evidence="1" key="1">
    <citation type="submission" date="2022-07" db="EMBL/GenBank/DDBJ databases">
        <title>Genome sequencing of Photobacterium atrarenae GJH2-4.</title>
        <authorList>
            <person name="Park S.-J."/>
        </authorList>
    </citation>
    <scope>NUCLEOTIDE SEQUENCE</scope>
    <source>
        <strain evidence="1">GJH2-4</strain>
    </source>
</reference>
<dbReference type="Pfam" id="PF04325">
    <property type="entry name" value="DUF465"/>
    <property type="match status" value="1"/>
</dbReference>
<dbReference type="RefSeq" id="WP_255390187.1">
    <property type="nucleotide sequence ID" value="NZ_CP101508.1"/>
</dbReference>
<dbReference type="Proteomes" id="UP001057998">
    <property type="component" value="Chromosome 1"/>
</dbReference>
<dbReference type="Gene3D" id="6.10.280.50">
    <property type="match status" value="1"/>
</dbReference>